<feature type="region of interest" description="Disordered" evidence="1">
    <location>
        <begin position="714"/>
        <end position="895"/>
    </location>
</feature>
<feature type="region of interest" description="Disordered" evidence="1">
    <location>
        <begin position="144"/>
        <end position="180"/>
    </location>
</feature>
<feature type="compositionally biased region" description="Basic and acidic residues" evidence="1">
    <location>
        <begin position="584"/>
        <end position="602"/>
    </location>
</feature>
<feature type="compositionally biased region" description="Basic and acidic residues" evidence="1">
    <location>
        <begin position="362"/>
        <end position="375"/>
    </location>
</feature>
<feature type="region of interest" description="Disordered" evidence="1">
    <location>
        <begin position="1"/>
        <end position="131"/>
    </location>
</feature>
<feature type="compositionally biased region" description="Basic and acidic residues" evidence="1">
    <location>
        <begin position="514"/>
        <end position="527"/>
    </location>
</feature>
<feature type="compositionally biased region" description="Low complexity" evidence="1">
    <location>
        <begin position="553"/>
        <end position="578"/>
    </location>
</feature>
<feature type="compositionally biased region" description="Basic and acidic residues" evidence="1">
    <location>
        <begin position="1"/>
        <end position="13"/>
    </location>
</feature>
<feature type="compositionally biased region" description="Polar residues" evidence="1">
    <location>
        <begin position="785"/>
        <end position="817"/>
    </location>
</feature>
<evidence type="ECO:0000313" key="3">
    <source>
        <dbReference type="Proteomes" id="UP001281761"/>
    </source>
</evidence>
<proteinExistence type="predicted"/>
<sequence>MPSSTEPDRKTSDELGYSMTAEYAMPATGMVQTKSDEAKREKLARKSEQFQAAERNKWKWIRGRRRGTTAVPTPTPSEWSYTPSETIKGQTNGKRKASDINDTPSRASSSLSIGEGGRRESVKTTGQLEKGFVVRRKDVKKLFEVTEDPNSPFFSEDGKKKDQKKSKRKPIGTVRNDKGSEILKERLLSQEINKPDTPITRLLRDQENKTAMEHSFHVSNPPTANITARRNHDSTKGTLNDPFPPPPTRDGDRSYDSDRVVFEDDSQVESQIHPNSLQNPPTTDTVTFVTSVVPQERSYQRTRSPPSTTQNPLSPKPKSSGRDLPAIRVTPTLERQREILPGTPTHRTPVPSLVLPEEANMDPERAKPDEKKSEQQIKSQQGSGGEIQQKKDADQIYKKQHVKLRQLPLSTTMPALKVGGVGGLAPAEDRKGKLMSGTTTPQMTDGRDTTKPPLFVSLQPTRSAAASVGTEDWLPRVTKRKHQMSRPAHSSSKVKTGVATDLPLFKPASLLVVEGRKMKESQRDEANSRLSHTAHIKPKPVRSNFSTTTPAFTSTRQSPSPTQPSSQTQSQVQSARASPSLTVDVKERGTSVFVSERRKTEEVFVVEVGEDGREVGVNGREEEEREEREGTCDDQNEKLETETVYTERSHMSEPEQDIEKEERVMELADEEARINSNHPPSLTKDEPHTNSSSTPSLVDPSKFISPSVVVLLPSEETADQTSATLVMEQEDFQPSNSSSPPSHRSQSNPQTSLRTLKSVDGSEEVQTPLMTVSVSMKGSKGRQAPTRTSSNPKQSSLRQSGNKSLTHAINGHPTSLFLNRRSQEIRSEERPVSPLTSEHMLGPIRVDEERSTHEYNDSVEEVEAPEQEVVREKHSKHAYTLPTNPPLKVVSDPETERELESSLIITGVRTK</sequence>
<dbReference type="EMBL" id="JARBJD010000045">
    <property type="protein sequence ID" value="KAK2957578.1"/>
    <property type="molecule type" value="Genomic_DNA"/>
</dbReference>
<feature type="compositionally biased region" description="Low complexity" evidence="1">
    <location>
        <begin position="733"/>
        <end position="750"/>
    </location>
</feature>
<feature type="compositionally biased region" description="Polar residues" evidence="1">
    <location>
        <begin position="217"/>
        <end position="228"/>
    </location>
</feature>
<feature type="compositionally biased region" description="Basic and acidic residues" evidence="1">
    <location>
        <begin position="821"/>
        <end position="831"/>
    </location>
</feature>
<feature type="compositionally biased region" description="Polar residues" evidence="1">
    <location>
        <begin position="70"/>
        <end position="92"/>
    </location>
</feature>
<feature type="compositionally biased region" description="Basic and acidic residues" evidence="1">
    <location>
        <begin position="249"/>
        <end position="262"/>
    </location>
</feature>
<reference evidence="2 3" key="1">
    <citation type="journal article" date="2022" name="bioRxiv">
        <title>Genomics of Preaxostyla Flagellates Illuminates Evolutionary Transitions and the Path Towards Mitochondrial Loss.</title>
        <authorList>
            <person name="Novak L.V.F."/>
            <person name="Treitli S.C."/>
            <person name="Pyrih J."/>
            <person name="Halakuc P."/>
            <person name="Pipaliya S.V."/>
            <person name="Vacek V."/>
            <person name="Brzon O."/>
            <person name="Soukal P."/>
            <person name="Eme L."/>
            <person name="Dacks J.B."/>
            <person name="Karnkowska A."/>
            <person name="Elias M."/>
            <person name="Hampl V."/>
        </authorList>
    </citation>
    <scope>NUCLEOTIDE SEQUENCE [LARGE SCALE GENOMIC DNA]</scope>
    <source>
        <strain evidence="2">NAU3</strain>
        <tissue evidence="2">Gut</tissue>
    </source>
</reference>
<feature type="compositionally biased region" description="Polar residues" evidence="1">
    <location>
        <begin position="543"/>
        <end position="552"/>
    </location>
</feature>
<feature type="compositionally biased region" description="Polar residues" evidence="1">
    <location>
        <begin position="301"/>
        <end position="313"/>
    </location>
</feature>
<feature type="compositionally biased region" description="Polar residues" evidence="1">
    <location>
        <begin position="268"/>
        <end position="279"/>
    </location>
</feature>
<feature type="compositionally biased region" description="Polar residues" evidence="1">
    <location>
        <begin position="100"/>
        <end position="112"/>
    </location>
</feature>
<evidence type="ECO:0000256" key="1">
    <source>
        <dbReference type="SAM" id="MobiDB-lite"/>
    </source>
</evidence>
<feature type="compositionally biased region" description="Low complexity" evidence="1">
    <location>
        <begin position="280"/>
        <end position="294"/>
    </location>
</feature>
<protein>
    <submittedName>
        <fullName evidence="2">Uncharacterized protein</fullName>
    </submittedName>
</protein>
<feature type="region of interest" description="Disordered" evidence="1">
    <location>
        <begin position="513"/>
        <end position="702"/>
    </location>
</feature>
<feature type="compositionally biased region" description="Basic residues" evidence="1">
    <location>
        <begin position="161"/>
        <end position="170"/>
    </location>
</feature>
<feature type="compositionally biased region" description="Basic and acidic residues" evidence="1">
    <location>
        <begin position="388"/>
        <end position="397"/>
    </location>
</feature>
<evidence type="ECO:0000313" key="2">
    <source>
        <dbReference type="EMBL" id="KAK2957578.1"/>
    </source>
</evidence>
<gene>
    <name evidence="2" type="ORF">BLNAU_7477</name>
</gene>
<feature type="compositionally biased region" description="Basic and acidic residues" evidence="1">
    <location>
        <begin position="34"/>
        <end position="48"/>
    </location>
</feature>
<keyword evidence="3" id="KW-1185">Reference proteome</keyword>
<feature type="compositionally biased region" description="Basic and acidic residues" evidence="1">
    <location>
        <begin position="845"/>
        <end position="856"/>
    </location>
</feature>
<feature type="compositionally biased region" description="Basic residues" evidence="1">
    <location>
        <begin position="58"/>
        <end position="67"/>
    </location>
</feature>
<dbReference type="Proteomes" id="UP001281761">
    <property type="component" value="Unassembled WGS sequence"/>
</dbReference>
<feature type="region of interest" description="Disordered" evidence="1">
    <location>
        <begin position="415"/>
        <end position="496"/>
    </location>
</feature>
<organism evidence="2 3">
    <name type="scientific">Blattamonas nauphoetae</name>
    <dbReference type="NCBI Taxonomy" id="2049346"/>
    <lineage>
        <taxon>Eukaryota</taxon>
        <taxon>Metamonada</taxon>
        <taxon>Preaxostyla</taxon>
        <taxon>Oxymonadida</taxon>
        <taxon>Blattamonas</taxon>
    </lineage>
</organism>
<feature type="compositionally biased region" description="Polar residues" evidence="1">
    <location>
        <begin position="764"/>
        <end position="776"/>
    </location>
</feature>
<feature type="region of interest" description="Disordered" evidence="1">
    <location>
        <begin position="207"/>
        <end position="399"/>
    </location>
</feature>
<feature type="compositionally biased region" description="Acidic residues" evidence="1">
    <location>
        <begin position="857"/>
        <end position="866"/>
    </location>
</feature>
<comment type="caution">
    <text evidence="2">The sequence shown here is derived from an EMBL/GenBank/DDBJ whole genome shotgun (WGS) entry which is preliminary data.</text>
</comment>
<feature type="compositionally biased region" description="Basic and acidic residues" evidence="1">
    <location>
        <begin position="660"/>
        <end position="673"/>
    </location>
</feature>
<feature type="compositionally biased region" description="Basic and acidic residues" evidence="1">
    <location>
        <begin position="207"/>
        <end position="216"/>
    </location>
</feature>
<feature type="compositionally biased region" description="Basic and acidic residues" evidence="1">
    <location>
        <begin position="610"/>
        <end position="653"/>
    </location>
</feature>
<name>A0ABQ9Y1J1_9EUKA</name>
<accession>A0ABQ9Y1J1</accession>